<dbReference type="UniPathway" id="UPA00940"/>
<feature type="binding site" evidence="13">
    <location>
        <position position="246"/>
    </location>
    <ligand>
        <name>sn-glycerol 3-phosphate</name>
        <dbReference type="ChEBI" id="CHEBI:57597"/>
    </ligand>
</feature>
<keyword evidence="5 13" id="KW-0520">NAD</keyword>
<comment type="function">
    <text evidence="13">Catalyzes the reduction of the glycolytic intermediate dihydroxyacetone phosphate (DHAP) to sn-glycerol 3-phosphate (G3P), the key precursor for phospholipid synthesis.</text>
</comment>
<feature type="binding site" evidence="16">
    <location>
        <position position="257"/>
    </location>
    <ligand>
        <name>NAD(+)</name>
        <dbReference type="ChEBI" id="CHEBI:57540"/>
    </ligand>
</feature>
<comment type="similarity">
    <text evidence="1 13 17">Belongs to the NAD-dependent glycerol-3-phosphate dehydrogenase family.</text>
</comment>
<keyword evidence="2 13" id="KW-0444">Lipid biosynthesis</keyword>
<comment type="caution">
    <text evidence="13">Lacks conserved residue(s) required for the propagation of feature annotation.</text>
</comment>
<dbReference type="InterPro" id="IPR008927">
    <property type="entry name" value="6-PGluconate_DH-like_C_sf"/>
</dbReference>
<keyword evidence="6 13" id="KW-0443">Lipid metabolism</keyword>
<feature type="binding site" evidence="15">
    <location>
        <begin position="257"/>
        <end position="258"/>
    </location>
    <ligand>
        <name>substrate</name>
    </ligand>
</feature>
<dbReference type="Pfam" id="PF07479">
    <property type="entry name" value="NAD_Gly3P_dh_C"/>
    <property type="match status" value="1"/>
</dbReference>
<evidence type="ECO:0000256" key="11">
    <source>
        <dbReference type="ARBA" id="ARBA00069372"/>
    </source>
</evidence>
<evidence type="ECO:0000256" key="2">
    <source>
        <dbReference type="ARBA" id="ARBA00022516"/>
    </source>
</evidence>
<dbReference type="Gene3D" id="1.10.1040.10">
    <property type="entry name" value="N-(1-d-carboxylethyl)-l-norvaline Dehydrogenase, domain 2"/>
    <property type="match status" value="1"/>
</dbReference>
<feature type="binding site" evidence="13">
    <location>
        <position position="257"/>
    </location>
    <ligand>
        <name>sn-glycerol 3-phosphate</name>
        <dbReference type="ChEBI" id="CHEBI:57597"/>
    </ligand>
</feature>
<dbReference type="FunFam" id="1.10.1040.10:FF:000001">
    <property type="entry name" value="Glycerol-3-phosphate dehydrogenase [NAD(P)+]"/>
    <property type="match status" value="1"/>
</dbReference>
<comment type="catalytic activity">
    <reaction evidence="9">
        <text>sn-glycerol 3-phosphate + NADP(+) = dihydroxyacetone phosphate + NADPH + H(+)</text>
        <dbReference type="Rhea" id="RHEA:11096"/>
        <dbReference type="ChEBI" id="CHEBI:15378"/>
        <dbReference type="ChEBI" id="CHEBI:57597"/>
        <dbReference type="ChEBI" id="CHEBI:57642"/>
        <dbReference type="ChEBI" id="CHEBI:57783"/>
        <dbReference type="ChEBI" id="CHEBI:58349"/>
        <dbReference type="EC" id="1.1.1.94"/>
    </reaction>
    <physiologicalReaction direction="right-to-left" evidence="9">
        <dbReference type="Rhea" id="RHEA:11098"/>
    </physiologicalReaction>
</comment>
<dbReference type="GO" id="GO:0046474">
    <property type="term" value="P:glycerophospholipid biosynthetic process"/>
    <property type="evidence" value="ECO:0007669"/>
    <property type="project" value="TreeGrafter"/>
</dbReference>
<feature type="binding site" evidence="13">
    <location>
        <position position="283"/>
    </location>
    <ligand>
        <name>NADPH</name>
        <dbReference type="ChEBI" id="CHEBI:57783"/>
    </ligand>
</feature>
<evidence type="ECO:0000256" key="13">
    <source>
        <dbReference type="HAMAP-Rule" id="MF_00394"/>
    </source>
</evidence>
<dbReference type="PATRIC" id="fig|1543721.4.peg.2647"/>
<dbReference type="GO" id="GO:0005975">
    <property type="term" value="P:carbohydrate metabolic process"/>
    <property type="evidence" value="ECO:0007669"/>
    <property type="project" value="InterPro"/>
</dbReference>
<dbReference type="PROSITE" id="PS00957">
    <property type="entry name" value="NAD_G3PDH"/>
    <property type="match status" value="1"/>
</dbReference>
<evidence type="ECO:0000313" key="20">
    <source>
        <dbReference type="EMBL" id="AKH21086.1"/>
    </source>
</evidence>
<feature type="binding site" evidence="13">
    <location>
        <position position="35"/>
    </location>
    <ligand>
        <name>NADPH</name>
        <dbReference type="ChEBI" id="CHEBI:57783"/>
    </ligand>
</feature>
<evidence type="ECO:0000256" key="3">
    <source>
        <dbReference type="ARBA" id="ARBA00022857"/>
    </source>
</evidence>
<feature type="active site" description="Proton acceptor" evidence="13 14">
    <location>
        <position position="193"/>
    </location>
</feature>
<dbReference type="PIRSF" id="PIRSF000114">
    <property type="entry name" value="Glycerol-3-P_dh"/>
    <property type="match status" value="1"/>
</dbReference>
<evidence type="ECO:0000256" key="5">
    <source>
        <dbReference type="ARBA" id="ARBA00023027"/>
    </source>
</evidence>
<feature type="binding site" evidence="13">
    <location>
        <position position="142"/>
    </location>
    <ligand>
        <name>NADPH</name>
        <dbReference type="ChEBI" id="CHEBI:57783"/>
    </ligand>
</feature>
<feature type="domain" description="Glycerol-3-phosphate dehydrogenase NAD-dependent N-terminal" evidence="18">
    <location>
        <begin position="8"/>
        <end position="161"/>
    </location>
</feature>
<feature type="domain" description="Glycerol-3-phosphate dehydrogenase NAD-dependent C-terminal" evidence="19">
    <location>
        <begin position="182"/>
        <end position="323"/>
    </location>
</feature>
<keyword evidence="13" id="KW-0547">Nucleotide-binding</keyword>
<dbReference type="GO" id="GO:0141152">
    <property type="term" value="F:glycerol-3-phosphate dehydrogenase (NAD+) activity"/>
    <property type="evidence" value="ECO:0007669"/>
    <property type="project" value="RHEA"/>
</dbReference>
<dbReference type="FunFam" id="3.40.50.720:FF:000019">
    <property type="entry name" value="Glycerol-3-phosphate dehydrogenase [NAD(P)+]"/>
    <property type="match status" value="1"/>
</dbReference>
<dbReference type="KEGG" id="seds:AAY24_12805"/>
<feature type="binding site" evidence="16">
    <location>
        <begin position="11"/>
        <end position="16"/>
    </location>
    <ligand>
        <name>NAD(+)</name>
        <dbReference type="ChEBI" id="CHEBI:57540"/>
    </ligand>
</feature>
<evidence type="ECO:0000256" key="14">
    <source>
        <dbReference type="PIRSR" id="PIRSR000114-1"/>
    </source>
</evidence>
<evidence type="ECO:0000256" key="4">
    <source>
        <dbReference type="ARBA" id="ARBA00023002"/>
    </source>
</evidence>
<keyword evidence="7 13" id="KW-0594">Phospholipid biosynthesis</keyword>
<sequence length="335" mass="35351">MSAAPVFSVLGAGSWGTALAILLARNGIRVRLWGHLPEEVRQLAREGENSTFLPGIPFPPGLTPTVELADAVRDADEILIAVPSHAFAAVLKSVEPLLAERTGVCWATKGLDPASGQLLHEVAEDILGPERPTAVISGPSFAKEVAAGLPTAVTVASTSHDYAKRIAGYFHSDCFRAYTSSDVIGLEIGSAAKNVMAIGAGISDGLAFGANARAALITRGLSEIMRLGLALGGKMETFIGLGGMGDLVLTCTDNQSRNRRMGLALARGLTIDQAKQEIGQEVEGVMATREIHKRARSLGVEMPITEQIERVLYEGLDPRTAVQALLDRDPRPEAG</sequence>
<evidence type="ECO:0000256" key="8">
    <source>
        <dbReference type="ARBA" id="ARBA00023264"/>
    </source>
</evidence>
<dbReference type="PRINTS" id="PR00077">
    <property type="entry name" value="GPDHDRGNASE"/>
</dbReference>
<dbReference type="EC" id="1.1.1.94" evidence="10 13"/>
<evidence type="ECO:0000256" key="1">
    <source>
        <dbReference type="ARBA" id="ARBA00011009"/>
    </source>
</evidence>
<dbReference type="InterPro" id="IPR036291">
    <property type="entry name" value="NAD(P)-bd_dom_sf"/>
</dbReference>
<dbReference type="GO" id="GO:0005829">
    <property type="term" value="C:cytosol"/>
    <property type="evidence" value="ECO:0007669"/>
    <property type="project" value="TreeGrafter"/>
</dbReference>
<feature type="binding site" evidence="13">
    <location>
        <position position="15"/>
    </location>
    <ligand>
        <name>NADPH</name>
        <dbReference type="ChEBI" id="CHEBI:57783"/>
    </ligand>
</feature>
<gene>
    <name evidence="13" type="primary">gpsA</name>
    <name evidence="20" type="ORF">AAY24_12805</name>
</gene>
<organism evidence="20 21">
    <name type="scientific">Sedimenticola thiotaurini</name>
    <dbReference type="NCBI Taxonomy" id="1543721"/>
    <lineage>
        <taxon>Bacteria</taxon>
        <taxon>Pseudomonadati</taxon>
        <taxon>Pseudomonadota</taxon>
        <taxon>Gammaproteobacteria</taxon>
        <taxon>Chromatiales</taxon>
        <taxon>Sedimenticolaceae</taxon>
        <taxon>Sedimenticola</taxon>
    </lineage>
</organism>
<proteinExistence type="inferred from homology"/>
<dbReference type="EMBL" id="CP011412">
    <property type="protein sequence ID" value="AKH21086.1"/>
    <property type="molecule type" value="Genomic_DNA"/>
</dbReference>
<dbReference type="RefSeq" id="WP_046860015.1">
    <property type="nucleotide sequence ID" value="NZ_CP011412.1"/>
</dbReference>
<comment type="subcellular location">
    <subcellularLocation>
        <location evidence="13">Cytoplasm</location>
    </subcellularLocation>
</comment>
<evidence type="ECO:0000256" key="7">
    <source>
        <dbReference type="ARBA" id="ARBA00023209"/>
    </source>
</evidence>
<comment type="pathway">
    <text evidence="13">Membrane lipid metabolism; glycerophospholipid metabolism.</text>
</comment>
<evidence type="ECO:0000256" key="15">
    <source>
        <dbReference type="PIRSR" id="PIRSR000114-2"/>
    </source>
</evidence>
<keyword evidence="21" id="KW-1185">Reference proteome</keyword>
<comment type="catalytic activity">
    <reaction evidence="13">
        <text>sn-glycerol 3-phosphate + NAD(+) = dihydroxyacetone phosphate + NADH + H(+)</text>
        <dbReference type="Rhea" id="RHEA:11092"/>
        <dbReference type="ChEBI" id="CHEBI:15378"/>
        <dbReference type="ChEBI" id="CHEBI:57540"/>
        <dbReference type="ChEBI" id="CHEBI:57597"/>
        <dbReference type="ChEBI" id="CHEBI:57642"/>
        <dbReference type="ChEBI" id="CHEBI:57945"/>
        <dbReference type="EC" id="1.1.1.94"/>
    </reaction>
</comment>
<evidence type="ECO:0000256" key="17">
    <source>
        <dbReference type="RuleBase" id="RU000437"/>
    </source>
</evidence>
<evidence type="ECO:0000259" key="18">
    <source>
        <dbReference type="Pfam" id="PF01210"/>
    </source>
</evidence>
<evidence type="ECO:0000256" key="16">
    <source>
        <dbReference type="PIRSR" id="PIRSR000114-3"/>
    </source>
</evidence>
<dbReference type="HAMAP" id="MF_00394">
    <property type="entry name" value="NAD_Glyc3P_dehydrog"/>
    <property type="match status" value="1"/>
</dbReference>
<evidence type="ECO:0000256" key="10">
    <source>
        <dbReference type="ARBA" id="ARBA00066687"/>
    </source>
</evidence>
<dbReference type="SUPFAM" id="SSF48179">
    <property type="entry name" value="6-phosphogluconate dehydrogenase C-terminal domain-like"/>
    <property type="match status" value="1"/>
</dbReference>
<dbReference type="InterPro" id="IPR006109">
    <property type="entry name" value="G3P_DH_NAD-dep_C"/>
</dbReference>
<dbReference type="GO" id="GO:0046168">
    <property type="term" value="P:glycerol-3-phosphate catabolic process"/>
    <property type="evidence" value="ECO:0007669"/>
    <property type="project" value="InterPro"/>
</dbReference>
<evidence type="ECO:0000256" key="6">
    <source>
        <dbReference type="ARBA" id="ARBA00023098"/>
    </source>
</evidence>
<accession>A0A0F7JX59</accession>
<dbReference type="Proteomes" id="UP000034410">
    <property type="component" value="Chromosome"/>
</dbReference>
<dbReference type="GO" id="GO:0046167">
    <property type="term" value="P:glycerol-3-phosphate biosynthetic process"/>
    <property type="evidence" value="ECO:0007669"/>
    <property type="project" value="UniProtKB-UniRule"/>
</dbReference>
<evidence type="ECO:0000256" key="12">
    <source>
        <dbReference type="ARBA" id="ARBA00080511"/>
    </source>
</evidence>
<dbReference type="GO" id="GO:0141153">
    <property type="term" value="F:glycerol-3-phosphate dehydrogenase (NADP+) activity"/>
    <property type="evidence" value="ECO:0007669"/>
    <property type="project" value="RHEA"/>
</dbReference>
<feature type="binding site" evidence="16">
    <location>
        <position position="142"/>
    </location>
    <ligand>
        <name>NAD(+)</name>
        <dbReference type="ChEBI" id="CHEBI:57540"/>
    </ligand>
</feature>
<feature type="binding site" evidence="15">
    <location>
        <position position="109"/>
    </location>
    <ligand>
        <name>substrate</name>
    </ligand>
</feature>
<dbReference type="GO" id="GO:0051287">
    <property type="term" value="F:NAD binding"/>
    <property type="evidence" value="ECO:0007669"/>
    <property type="project" value="InterPro"/>
</dbReference>
<dbReference type="NCBIfam" id="NF000940">
    <property type="entry name" value="PRK00094.1-2"/>
    <property type="match status" value="1"/>
</dbReference>
<feature type="binding site" evidence="13">
    <location>
        <position position="109"/>
    </location>
    <ligand>
        <name>NADPH</name>
        <dbReference type="ChEBI" id="CHEBI:57783"/>
    </ligand>
</feature>
<keyword evidence="4 13" id="KW-0560">Oxidoreductase</keyword>
<dbReference type="AlphaFoldDB" id="A0A0F7JX59"/>
<dbReference type="PANTHER" id="PTHR11728:SF1">
    <property type="entry name" value="GLYCEROL-3-PHOSPHATE DEHYDROGENASE [NAD(+)] 2, CHLOROPLASTIC"/>
    <property type="match status" value="1"/>
</dbReference>
<feature type="binding site" evidence="13">
    <location>
        <position position="256"/>
    </location>
    <ligand>
        <name>sn-glycerol 3-phosphate</name>
        <dbReference type="ChEBI" id="CHEBI:57597"/>
    </ligand>
</feature>
<dbReference type="Pfam" id="PF01210">
    <property type="entry name" value="NAD_Gly3P_dh_N"/>
    <property type="match status" value="1"/>
</dbReference>
<keyword evidence="8 13" id="KW-1208">Phospholipid metabolism</keyword>
<dbReference type="NCBIfam" id="NF000942">
    <property type="entry name" value="PRK00094.1-4"/>
    <property type="match status" value="1"/>
</dbReference>
<feature type="binding site" evidence="13">
    <location>
        <position position="257"/>
    </location>
    <ligand>
        <name>NADPH</name>
        <dbReference type="ChEBI" id="CHEBI:57783"/>
    </ligand>
</feature>
<dbReference type="PANTHER" id="PTHR11728">
    <property type="entry name" value="GLYCEROL-3-PHOSPHATE DEHYDROGENASE"/>
    <property type="match status" value="1"/>
</dbReference>
<protein>
    <recommendedName>
        <fullName evidence="11 13">Glycerol-3-phosphate dehydrogenase [NAD(P)+]</fullName>
        <ecNumber evidence="10 13">1.1.1.94</ecNumber>
    </recommendedName>
    <alternativeName>
        <fullName evidence="13">NAD(P)(+)-dependent glycerol-3-phosphate dehydrogenase</fullName>
    </alternativeName>
    <alternativeName>
        <fullName evidence="12 13">NAD(P)H-dependent dihydroxyacetone-phosphate reductase</fullName>
    </alternativeName>
</protein>
<name>A0A0F7JX59_9GAMM</name>
<feature type="binding site" evidence="13">
    <location>
        <position position="109"/>
    </location>
    <ligand>
        <name>sn-glycerol 3-phosphate</name>
        <dbReference type="ChEBI" id="CHEBI:57597"/>
    </ligand>
</feature>
<dbReference type="Gene3D" id="3.40.50.720">
    <property type="entry name" value="NAD(P)-binding Rossmann-like Domain"/>
    <property type="match status" value="1"/>
</dbReference>
<dbReference type="InterPro" id="IPR013328">
    <property type="entry name" value="6PGD_dom2"/>
</dbReference>
<keyword evidence="13" id="KW-0963">Cytoplasm</keyword>
<dbReference type="InterPro" id="IPR011128">
    <property type="entry name" value="G3P_DH_NAD-dep_N"/>
</dbReference>
<evidence type="ECO:0000256" key="9">
    <source>
        <dbReference type="ARBA" id="ARBA00052716"/>
    </source>
</evidence>
<evidence type="ECO:0000313" key="21">
    <source>
        <dbReference type="Proteomes" id="UP000034410"/>
    </source>
</evidence>
<feature type="binding site" evidence="13">
    <location>
        <position position="140"/>
    </location>
    <ligand>
        <name>sn-glycerol 3-phosphate</name>
        <dbReference type="ChEBI" id="CHEBI:57597"/>
    </ligand>
</feature>
<dbReference type="OrthoDB" id="9812273at2"/>
<dbReference type="InterPro" id="IPR006168">
    <property type="entry name" value="G3P_DH_NAD-dep"/>
</dbReference>
<reference evidence="20 21" key="1">
    <citation type="journal article" date="2015" name="Genome Announc.">
        <title>Complete Genome Sequence of Sedimenticola thiotaurini Strain SIP-G1, a Polyphosphate- and Polyhydroxyalkanoate-Accumulating Sulfur-Oxidizing Gammaproteobacterium Isolated from Salt Marsh Sediments.</title>
        <authorList>
            <person name="Flood B.E."/>
            <person name="Jones D.S."/>
            <person name="Bailey J.V."/>
        </authorList>
    </citation>
    <scope>NUCLEOTIDE SEQUENCE [LARGE SCALE GENOMIC DNA]</scope>
    <source>
        <strain evidence="20 21">SIP-G1</strain>
    </source>
</reference>
<keyword evidence="3 13" id="KW-0521">NADP</keyword>
<feature type="binding site" evidence="13">
    <location>
        <position position="258"/>
    </location>
    <ligand>
        <name>sn-glycerol 3-phosphate</name>
        <dbReference type="ChEBI" id="CHEBI:57597"/>
    </ligand>
</feature>
<feature type="binding site" evidence="13">
    <location>
        <position position="138"/>
    </location>
    <ligand>
        <name>sn-glycerol 3-phosphate</name>
        <dbReference type="ChEBI" id="CHEBI:57597"/>
    </ligand>
</feature>
<feature type="binding site" evidence="13">
    <location>
        <position position="193"/>
    </location>
    <ligand>
        <name>sn-glycerol 3-phosphate</name>
        <dbReference type="ChEBI" id="CHEBI:57597"/>
    </ligand>
</feature>
<dbReference type="SUPFAM" id="SSF51735">
    <property type="entry name" value="NAD(P)-binding Rossmann-fold domains"/>
    <property type="match status" value="1"/>
</dbReference>
<feature type="binding site" evidence="13">
    <location>
        <position position="14"/>
    </location>
    <ligand>
        <name>NADPH</name>
        <dbReference type="ChEBI" id="CHEBI:57783"/>
    </ligand>
</feature>
<evidence type="ECO:0000259" key="19">
    <source>
        <dbReference type="Pfam" id="PF07479"/>
    </source>
</evidence>